<dbReference type="Proteomes" id="UP000215158">
    <property type="component" value="Plasmid pBN1"/>
</dbReference>
<dbReference type="GO" id="GO:0000030">
    <property type="term" value="F:mannosyltransferase activity"/>
    <property type="evidence" value="ECO:0007669"/>
    <property type="project" value="TreeGrafter"/>
</dbReference>
<dbReference type="PANTHER" id="PTHR32385">
    <property type="entry name" value="MANNOSYL PHOSPHORYLINOSITOL CERAMIDE SYNTHASE"/>
    <property type="match status" value="1"/>
</dbReference>
<keyword evidence="3" id="KW-1185">Reference proteome</keyword>
<feature type="domain" description="GT44" evidence="1">
    <location>
        <begin position="84"/>
        <end position="176"/>
    </location>
</feature>
<accession>A0A248VX33</accession>
<dbReference type="InterPro" id="IPR029044">
    <property type="entry name" value="Nucleotide-diphossugar_trans"/>
</dbReference>
<dbReference type="KEGG" id="parb:CJU94_35840"/>
<dbReference type="SUPFAM" id="SSF53448">
    <property type="entry name" value="Nucleotide-diphospho-sugar transferases"/>
    <property type="match status" value="1"/>
</dbReference>
<reference evidence="2 3" key="1">
    <citation type="submission" date="2017-08" db="EMBL/GenBank/DDBJ databases">
        <title>Identification and genetic characteristics of simultaneous BTEX- and naphthalene-degrading Paraburkholderia sp. BN5 isolated from petroleum-contaminated soil.</title>
        <authorList>
            <person name="Lee Y."/>
            <person name="Jeon C.O."/>
        </authorList>
    </citation>
    <scope>NUCLEOTIDE SEQUENCE [LARGE SCALE GENOMIC DNA]</scope>
    <source>
        <strain evidence="2 3">BN5</strain>
        <plasmid evidence="2 3">pBN1</plasmid>
    </source>
</reference>
<dbReference type="RefSeq" id="WP_095423354.1">
    <property type="nucleotide sequence ID" value="NZ_CP022991.1"/>
</dbReference>
<organism evidence="2 3">
    <name type="scientific">Paraburkholderia aromaticivorans</name>
    <dbReference type="NCBI Taxonomy" id="2026199"/>
    <lineage>
        <taxon>Bacteria</taxon>
        <taxon>Pseudomonadati</taxon>
        <taxon>Pseudomonadota</taxon>
        <taxon>Betaproteobacteria</taxon>
        <taxon>Burkholderiales</taxon>
        <taxon>Burkholderiaceae</taxon>
        <taxon>Paraburkholderia</taxon>
    </lineage>
</organism>
<dbReference type="PANTHER" id="PTHR32385:SF15">
    <property type="entry name" value="INOSITOL PHOSPHOCERAMIDE MANNOSYLTRANSFERASE 1"/>
    <property type="match status" value="1"/>
</dbReference>
<dbReference type="Pfam" id="PF12919">
    <property type="entry name" value="TcdA_TcdB"/>
    <property type="match status" value="2"/>
</dbReference>
<dbReference type="InterPro" id="IPR024770">
    <property type="entry name" value="TcdA/TcdB_cat"/>
</dbReference>
<dbReference type="InterPro" id="IPR051706">
    <property type="entry name" value="Glycosyltransferase_domain"/>
</dbReference>
<feature type="domain" description="GT44" evidence="1">
    <location>
        <begin position="6"/>
        <end position="63"/>
    </location>
</feature>
<dbReference type="GO" id="GO:0051999">
    <property type="term" value="P:mannosyl-inositol phosphorylceramide biosynthetic process"/>
    <property type="evidence" value="ECO:0007669"/>
    <property type="project" value="TreeGrafter"/>
</dbReference>
<gene>
    <name evidence="2" type="ORF">CJU94_35840</name>
</gene>
<dbReference type="EMBL" id="CP022991">
    <property type="protein sequence ID" value="ASW03527.1"/>
    <property type="molecule type" value="Genomic_DNA"/>
</dbReference>
<evidence type="ECO:0000313" key="3">
    <source>
        <dbReference type="Proteomes" id="UP000215158"/>
    </source>
</evidence>
<dbReference type="AlphaFoldDB" id="A0A248VX33"/>
<evidence type="ECO:0000313" key="2">
    <source>
        <dbReference type="EMBL" id="ASW03527.1"/>
    </source>
</evidence>
<geneLocation type="plasmid" evidence="2 3">
    <name>pBN1</name>
</geneLocation>
<sequence>MRAIPKVIHIIWLGGDIPRCNRDCIVTFPRLNPNWEVNLWIDANQLLTGERRRQIAAHYTNATTPKVTPERWKEVADTLGKQGGDAATIKYLDQYLNQRGEALQGMRVQQINSIMNFCNANGIRLREVQRDLRMGRNAAIYRKELVNRGGNFGSASDILRIEILLQHGGIYADTDVSCVSPLGDIICHQSYPRFSAVSIAWHRGITTQNWLSDDWWRNNIRTDQQPAISNSIIAAHAGSSGLKSYKSLIHRNFKALKSKEELRQQYMHDVRGSTIKMTGPSAAAESSGFKKVRDTMAESQMASQDADQKLRDSLFMRDNWYFPMNTVRDAYFHDWL</sequence>
<keyword evidence="2" id="KW-0808">Transferase</keyword>
<dbReference type="OrthoDB" id="9802987at2"/>
<name>A0A248VX33_9BURK</name>
<dbReference type="GO" id="GO:0016020">
    <property type="term" value="C:membrane"/>
    <property type="evidence" value="ECO:0007669"/>
    <property type="project" value="GOC"/>
</dbReference>
<keyword evidence="2" id="KW-0614">Plasmid</keyword>
<evidence type="ECO:0000259" key="1">
    <source>
        <dbReference type="Pfam" id="PF12919"/>
    </source>
</evidence>
<proteinExistence type="predicted"/>
<protein>
    <submittedName>
        <fullName evidence="2">Glycosyltransferase</fullName>
    </submittedName>
</protein>
<dbReference type="Gene3D" id="3.90.550.20">
    <property type="match status" value="1"/>
</dbReference>